<feature type="compositionally biased region" description="Pro residues" evidence="5">
    <location>
        <begin position="8"/>
        <end position="19"/>
    </location>
</feature>
<name>A0AAV9DU26_ACOCL</name>
<dbReference type="Proteomes" id="UP001180020">
    <property type="component" value="Unassembled WGS sequence"/>
</dbReference>
<proteinExistence type="predicted"/>
<dbReference type="InterPro" id="IPR044839">
    <property type="entry name" value="NDR1-like"/>
</dbReference>
<dbReference type="GO" id="GO:0098542">
    <property type="term" value="P:defense response to other organism"/>
    <property type="evidence" value="ECO:0007669"/>
    <property type="project" value="InterPro"/>
</dbReference>
<evidence type="ECO:0000256" key="2">
    <source>
        <dbReference type="ARBA" id="ARBA00022692"/>
    </source>
</evidence>
<evidence type="ECO:0000259" key="7">
    <source>
        <dbReference type="Pfam" id="PF03168"/>
    </source>
</evidence>
<feature type="region of interest" description="Disordered" evidence="5">
    <location>
        <begin position="1"/>
        <end position="32"/>
    </location>
</feature>
<dbReference type="EMBL" id="JAUJYO010000011">
    <property type="protein sequence ID" value="KAK1304038.1"/>
    <property type="molecule type" value="Genomic_DNA"/>
</dbReference>
<reference evidence="8" key="1">
    <citation type="journal article" date="2023" name="Nat. Commun.">
        <title>Diploid and tetraploid genomes of Acorus and the evolution of monocots.</title>
        <authorList>
            <person name="Ma L."/>
            <person name="Liu K.W."/>
            <person name="Li Z."/>
            <person name="Hsiao Y.Y."/>
            <person name="Qi Y."/>
            <person name="Fu T."/>
            <person name="Tang G.D."/>
            <person name="Zhang D."/>
            <person name="Sun W.H."/>
            <person name="Liu D.K."/>
            <person name="Li Y."/>
            <person name="Chen G.Z."/>
            <person name="Liu X.D."/>
            <person name="Liao X.Y."/>
            <person name="Jiang Y.T."/>
            <person name="Yu X."/>
            <person name="Hao Y."/>
            <person name="Huang J."/>
            <person name="Zhao X.W."/>
            <person name="Ke S."/>
            <person name="Chen Y.Y."/>
            <person name="Wu W.L."/>
            <person name="Hsu J.L."/>
            <person name="Lin Y.F."/>
            <person name="Huang M.D."/>
            <person name="Li C.Y."/>
            <person name="Huang L."/>
            <person name="Wang Z.W."/>
            <person name="Zhao X."/>
            <person name="Zhong W.Y."/>
            <person name="Peng D.H."/>
            <person name="Ahmad S."/>
            <person name="Lan S."/>
            <person name="Zhang J.S."/>
            <person name="Tsai W.C."/>
            <person name="Van de Peer Y."/>
            <person name="Liu Z.J."/>
        </authorList>
    </citation>
    <scope>NUCLEOTIDE SEQUENCE</scope>
    <source>
        <strain evidence="8">CP</strain>
    </source>
</reference>
<evidence type="ECO:0000256" key="4">
    <source>
        <dbReference type="ARBA" id="ARBA00023136"/>
    </source>
</evidence>
<evidence type="ECO:0000313" key="8">
    <source>
        <dbReference type="EMBL" id="KAK1304038.1"/>
    </source>
</evidence>
<reference evidence="8" key="2">
    <citation type="submission" date="2023-06" db="EMBL/GenBank/DDBJ databases">
        <authorList>
            <person name="Ma L."/>
            <person name="Liu K.-W."/>
            <person name="Li Z."/>
            <person name="Hsiao Y.-Y."/>
            <person name="Qi Y."/>
            <person name="Fu T."/>
            <person name="Tang G."/>
            <person name="Zhang D."/>
            <person name="Sun W.-H."/>
            <person name="Liu D.-K."/>
            <person name="Li Y."/>
            <person name="Chen G.-Z."/>
            <person name="Liu X.-D."/>
            <person name="Liao X.-Y."/>
            <person name="Jiang Y.-T."/>
            <person name="Yu X."/>
            <person name="Hao Y."/>
            <person name="Huang J."/>
            <person name="Zhao X.-W."/>
            <person name="Ke S."/>
            <person name="Chen Y.-Y."/>
            <person name="Wu W.-L."/>
            <person name="Hsu J.-L."/>
            <person name="Lin Y.-F."/>
            <person name="Huang M.-D."/>
            <person name="Li C.-Y."/>
            <person name="Huang L."/>
            <person name="Wang Z.-W."/>
            <person name="Zhao X."/>
            <person name="Zhong W.-Y."/>
            <person name="Peng D.-H."/>
            <person name="Ahmad S."/>
            <person name="Lan S."/>
            <person name="Zhang J.-S."/>
            <person name="Tsai W.-C."/>
            <person name="Van De Peer Y."/>
            <person name="Liu Z.-J."/>
        </authorList>
    </citation>
    <scope>NUCLEOTIDE SEQUENCE</scope>
    <source>
        <strain evidence="8">CP</strain>
        <tissue evidence="8">Leaves</tissue>
    </source>
</reference>
<evidence type="ECO:0000256" key="6">
    <source>
        <dbReference type="SAM" id="Phobius"/>
    </source>
</evidence>
<feature type="domain" description="Late embryogenesis abundant protein LEA-2 subgroup" evidence="7">
    <location>
        <begin position="113"/>
        <end position="205"/>
    </location>
</feature>
<protein>
    <recommendedName>
        <fullName evidence="7">Late embryogenesis abundant protein LEA-2 subgroup domain-containing protein</fullName>
    </recommendedName>
</protein>
<accession>A0AAV9DU26</accession>
<comment type="caution">
    <text evidence="8">The sequence shown here is derived from an EMBL/GenBank/DDBJ whole genome shotgun (WGS) entry which is preliminary data.</text>
</comment>
<organism evidence="8 9">
    <name type="scientific">Acorus calamus</name>
    <name type="common">Sweet flag</name>
    <dbReference type="NCBI Taxonomy" id="4465"/>
    <lineage>
        <taxon>Eukaryota</taxon>
        <taxon>Viridiplantae</taxon>
        <taxon>Streptophyta</taxon>
        <taxon>Embryophyta</taxon>
        <taxon>Tracheophyta</taxon>
        <taxon>Spermatophyta</taxon>
        <taxon>Magnoliopsida</taxon>
        <taxon>Liliopsida</taxon>
        <taxon>Acoraceae</taxon>
        <taxon>Acorus</taxon>
    </lineage>
</organism>
<evidence type="ECO:0000256" key="3">
    <source>
        <dbReference type="ARBA" id="ARBA00022989"/>
    </source>
</evidence>
<keyword evidence="3 6" id="KW-1133">Transmembrane helix</keyword>
<dbReference type="GO" id="GO:0005886">
    <property type="term" value="C:plasma membrane"/>
    <property type="evidence" value="ECO:0007669"/>
    <property type="project" value="TreeGrafter"/>
</dbReference>
<evidence type="ECO:0000256" key="1">
    <source>
        <dbReference type="ARBA" id="ARBA00004167"/>
    </source>
</evidence>
<dbReference type="PANTHER" id="PTHR31415:SF3">
    <property type="entry name" value="LATE EMBRYOGENESIS ABUNDANT (LEA) HYDROXYPROLINE-RICH GLYCOPROTEIN FAMILY"/>
    <property type="match status" value="1"/>
</dbReference>
<dbReference type="GO" id="GO:0009506">
    <property type="term" value="C:plasmodesma"/>
    <property type="evidence" value="ECO:0007669"/>
    <property type="project" value="TreeGrafter"/>
</dbReference>
<keyword evidence="2 6" id="KW-0812">Transmembrane</keyword>
<keyword evidence="4 6" id="KW-0472">Membrane</keyword>
<feature type="transmembrane region" description="Helical" evidence="6">
    <location>
        <begin position="54"/>
        <end position="77"/>
    </location>
</feature>
<sequence length="240" mass="26820">MQSQLSRPPRPPPPPPQPRRPNEQPPTRNRLRHQRTLYYAKRVQESLTSRACKVFCSIFLSLLLITGIILFVLYLSLRPHRPNFHLSSFSVPGLTLGQTSPHPLSVSFEVSDSNPNRKIGIYYYTMNGSVFYRDGLVGTAPALLVGFYQPPKNTMAVKGSVSSTAVVVNEYAWPVTGFRLELTATIRFRLSTFDTHMHAMHVECDVVVGADGEVVAAVKAKSKIRSYHPHGGHPYPPRQA</sequence>
<dbReference type="PANTHER" id="PTHR31415">
    <property type="entry name" value="OS05G0367900 PROTEIN"/>
    <property type="match status" value="1"/>
</dbReference>
<dbReference type="Pfam" id="PF03168">
    <property type="entry name" value="LEA_2"/>
    <property type="match status" value="1"/>
</dbReference>
<evidence type="ECO:0000256" key="5">
    <source>
        <dbReference type="SAM" id="MobiDB-lite"/>
    </source>
</evidence>
<dbReference type="InterPro" id="IPR004864">
    <property type="entry name" value="LEA_2"/>
</dbReference>
<keyword evidence="9" id="KW-1185">Reference proteome</keyword>
<comment type="subcellular location">
    <subcellularLocation>
        <location evidence="1">Membrane</location>
        <topology evidence="1">Single-pass membrane protein</topology>
    </subcellularLocation>
</comment>
<evidence type="ECO:0000313" key="9">
    <source>
        <dbReference type="Proteomes" id="UP001180020"/>
    </source>
</evidence>
<gene>
    <name evidence="8" type="ORF">QJS10_CPB11g01209</name>
</gene>
<dbReference type="AlphaFoldDB" id="A0AAV9DU26"/>